<accession>A0A7R8Z1Q1</accession>
<evidence type="ECO:0000313" key="8">
    <source>
        <dbReference type="Proteomes" id="UP000594454"/>
    </source>
</evidence>
<feature type="compositionally biased region" description="Low complexity" evidence="6">
    <location>
        <begin position="1"/>
        <end position="13"/>
    </location>
</feature>
<protein>
    <submittedName>
        <fullName evidence="7">Uncharacterized protein</fullName>
    </submittedName>
</protein>
<evidence type="ECO:0000256" key="4">
    <source>
        <dbReference type="ARBA" id="ARBA00023163"/>
    </source>
</evidence>
<dbReference type="InterPro" id="IPR028322">
    <property type="entry name" value="PNRC-like_rgn"/>
</dbReference>
<organism evidence="7 8">
    <name type="scientific">Hermetia illucens</name>
    <name type="common">Black soldier fly</name>
    <dbReference type="NCBI Taxonomy" id="343691"/>
    <lineage>
        <taxon>Eukaryota</taxon>
        <taxon>Metazoa</taxon>
        <taxon>Ecdysozoa</taxon>
        <taxon>Arthropoda</taxon>
        <taxon>Hexapoda</taxon>
        <taxon>Insecta</taxon>
        <taxon>Pterygota</taxon>
        <taxon>Neoptera</taxon>
        <taxon>Endopterygota</taxon>
        <taxon>Diptera</taxon>
        <taxon>Brachycera</taxon>
        <taxon>Stratiomyomorpha</taxon>
        <taxon>Stratiomyidae</taxon>
        <taxon>Hermetiinae</taxon>
        <taxon>Hermetia</taxon>
    </lineage>
</organism>
<dbReference type="InParanoid" id="A0A7R8Z1Q1"/>
<dbReference type="Pfam" id="PF15365">
    <property type="entry name" value="PNRC"/>
    <property type="match status" value="1"/>
</dbReference>
<dbReference type="GO" id="GO:0016071">
    <property type="term" value="P:mRNA metabolic process"/>
    <property type="evidence" value="ECO:0007669"/>
    <property type="project" value="UniProtKB-ARBA"/>
</dbReference>
<proteinExistence type="predicted"/>
<keyword evidence="2" id="KW-0805">Transcription regulation</keyword>
<evidence type="ECO:0000256" key="6">
    <source>
        <dbReference type="SAM" id="MobiDB-lite"/>
    </source>
</evidence>
<feature type="region of interest" description="Disordered" evidence="6">
    <location>
        <begin position="74"/>
        <end position="116"/>
    </location>
</feature>
<sequence length="217" mass="22752">MTYSHNRIAANRNNAERYAHGSSPPNSFFGHGGGMHSSRKSNQNRGAWQRSHAHNANTVSTSRCVGNGNPMLSPQSVSSTISSPAANVMNRSGGGRHSGNKSNNQRTNSVQALNGGGPATGLFGRVSPISTLPTITHFAGSKCFDAPAPTALPKPPQHWTATGGGGCPIPMATEPSGLRSQVPSQTSQIYSVIKSARRALTDDFGTHNLKLLLNVQS</sequence>
<gene>
    <name evidence="7" type="ORF">HERILL_LOCUS15127</name>
</gene>
<evidence type="ECO:0000256" key="1">
    <source>
        <dbReference type="ARBA" id="ARBA00004123"/>
    </source>
</evidence>
<keyword evidence="4" id="KW-0804">Transcription</keyword>
<keyword evidence="3" id="KW-0010">Activator</keyword>
<feature type="region of interest" description="Disordered" evidence="6">
    <location>
        <begin position="1"/>
        <end position="53"/>
    </location>
</feature>
<feature type="compositionally biased region" description="Polar residues" evidence="6">
    <location>
        <begin position="100"/>
        <end position="112"/>
    </location>
</feature>
<dbReference type="AlphaFoldDB" id="A0A7R8Z1Q1"/>
<evidence type="ECO:0000313" key="7">
    <source>
        <dbReference type="EMBL" id="CAD7092796.1"/>
    </source>
</evidence>
<reference evidence="7 8" key="1">
    <citation type="submission" date="2020-11" db="EMBL/GenBank/DDBJ databases">
        <authorList>
            <person name="Wallbank WR R."/>
            <person name="Pardo Diaz C."/>
            <person name="Kozak K."/>
            <person name="Martin S."/>
            <person name="Jiggins C."/>
            <person name="Moest M."/>
            <person name="Warren A I."/>
            <person name="Generalovic N T."/>
            <person name="Byers J.R.P. K."/>
            <person name="Montejo-Kovacevich G."/>
            <person name="Yen C E."/>
        </authorList>
    </citation>
    <scope>NUCLEOTIDE SEQUENCE [LARGE SCALE GENOMIC DNA]</scope>
</reference>
<comment type="subcellular location">
    <subcellularLocation>
        <location evidence="1">Nucleus</location>
    </subcellularLocation>
</comment>
<dbReference type="InterPro" id="IPR026780">
    <property type="entry name" value="PNRC1/2"/>
</dbReference>
<keyword evidence="5" id="KW-0539">Nucleus</keyword>
<dbReference type="PANTHER" id="PTHR15405">
    <property type="entry name" value="PROLINE-RICH NUCLEAR RECEPTOR COACTIVATOR"/>
    <property type="match status" value="1"/>
</dbReference>
<dbReference type="Proteomes" id="UP000594454">
    <property type="component" value="Chromosome 6"/>
</dbReference>
<evidence type="ECO:0000256" key="5">
    <source>
        <dbReference type="ARBA" id="ARBA00023242"/>
    </source>
</evidence>
<evidence type="ECO:0000256" key="2">
    <source>
        <dbReference type="ARBA" id="ARBA00023015"/>
    </source>
</evidence>
<evidence type="ECO:0000256" key="3">
    <source>
        <dbReference type="ARBA" id="ARBA00023159"/>
    </source>
</evidence>
<keyword evidence="8" id="KW-1185">Reference proteome</keyword>
<dbReference type="EMBL" id="LR899014">
    <property type="protein sequence ID" value="CAD7092796.1"/>
    <property type="molecule type" value="Genomic_DNA"/>
</dbReference>
<dbReference type="GO" id="GO:0005634">
    <property type="term" value="C:nucleus"/>
    <property type="evidence" value="ECO:0007669"/>
    <property type="project" value="UniProtKB-SubCell"/>
</dbReference>
<feature type="compositionally biased region" description="Low complexity" evidence="6">
    <location>
        <begin position="74"/>
        <end position="83"/>
    </location>
</feature>
<name>A0A7R8Z1Q1_HERIL</name>